<keyword evidence="5" id="KW-0521">NADP</keyword>
<evidence type="ECO:0000256" key="6">
    <source>
        <dbReference type="ARBA" id="ARBA00023002"/>
    </source>
</evidence>
<evidence type="ECO:0000256" key="3">
    <source>
        <dbReference type="ARBA" id="ARBA00022630"/>
    </source>
</evidence>
<dbReference type="PANTHER" id="PTHR23023">
    <property type="entry name" value="DIMETHYLANILINE MONOOXYGENASE"/>
    <property type="match status" value="1"/>
</dbReference>
<evidence type="ECO:0000256" key="2">
    <source>
        <dbReference type="ARBA" id="ARBA00009183"/>
    </source>
</evidence>
<keyword evidence="6" id="KW-0560">Oxidoreductase</keyword>
<dbReference type="InterPro" id="IPR036188">
    <property type="entry name" value="FAD/NAD-bd_sf"/>
</dbReference>
<dbReference type="EMBL" id="ML996579">
    <property type="protein sequence ID" value="KAF2754790.1"/>
    <property type="molecule type" value="Genomic_DNA"/>
</dbReference>
<dbReference type="Gene3D" id="3.50.50.60">
    <property type="entry name" value="FAD/NAD(P)-binding domain"/>
    <property type="match status" value="2"/>
</dbReference>
<dbReference type="Proteomes" id="UP000799437">
    <property type="component" value="Unassembled WGS sequence"/>
</dbReference>
<dbReference type="Pfam" id="PF13450">
    <property type="entry name" value="NAD_binding_8"/>
    <property type="match status" value="1"/>
</dbReference>
<dbReference type="Pfam" id="PF00743">
    <property type="entry name" value="FMO-like"/>
    <property type="match status" value="2"/>
</dbReference>
<organism evidence="8 9">
    <name type="scientific">Pseudovirgaria hyperparasitica</name>
    <dbReference type="NCBI Taxonomy" id="470096"/>
    <lineage>
        <taxon>Eukaryota</taxon>
        <taxon>Fungi</taxon>
        <taxon>Dikarya</taxon>
        <taxon>Ascomycota</taxon>
        <taxon>Pezizomycotina</taxon>
        <taxon>Dothideomycetes</taxon>
        <taxon>Dothideomycetes incertae sedis</taxon>
        <taxon>Acrospermales</taxon>
        <taxon>Acrospermaceae</taxon>
        <taxon>Pseudovirgaria</taxon>
    </lineage>
</organism>
<dbReference type="FunFam" id="3.50.50.60:FF:000138">
    <property type="entry name" value="Flavin-containing monooxygenase"/>
    <property type="match status" value="1"/>
</dbReference>
<proteinExistence type="inferred from homology"/>
<name>A0A6A6VYN8_9PEZI</name>
<evidence type="ECO:0000256" key="1">
    <source>
        <dbReference type="ARBA" id="ARBA00001974"/>
    </source>
</evidence>
<evidence type="ECO:0000256" key="7">
    <source>
        <dbReference type="ARBA" id="ARBA00023033"/>
    </source>
</evidence>
<keyword evidence="4" id="KW-0274">FAD</keyword>
<comment type="similarity">
    <text evidence="2">Belongs to the FMO family.</text>
</comment>
<dbReference type="GO" id="GO:0050661">
    <property type="term" value="F:NADP binding"/>
    <property type="evidence" value="ECO:0007669"/>
    <property type="project" value="InterPro"/>
</dbReference>
<dbReference type="InterPro" id="IPR050346">
    <property type="entry name" value="FMO-like"/>
</dbReference>
<keyword evidence="7 8" id="KW-0503">Monooxygenase</keyword>
<comment type="cofactor">
    <cofactor evidence="1">
        <name>FAD</name>
        <dbReference type="ChEBI" id="CHEBI:57692"/>
    </cofactor>
</comment>
<evidence type="ECO:0000313" key="9">
    <source>
        <dbReference type="Proteomes" id="UP000799437"/>
    </source>
</evidence>
<keyword evidence="3" id="KW-0285">Flavoprotein</keyword>
<sequence length="500" mass="56257">MPPLKISNVAIIGAGPAGLAAAKYLLAEKSFNTIRIFEQRSVVGGVWNYTPNNEPDETFGIPQTSPKGKVEKPVWLKSGSKGGWKVDTVNGVTPESRHDNVPMFIAPIYETLETNIPHTLMQYSDKPFSKDTQLFPRHETVLQYLEEYADDIRHLIHFDTQVLNIALVPATSQHTHDQWSITVRNVKTKQQMTNVFDAVVVANGHYNLPYIPDIHGIKNWNRSLPGSISHSKYFRRPDEFAGKKVIIVGNSASGIDIGSQIATVCKGSLIISSRSESYLTPATPMSNKLDLPTISALDPNGRTVIFSNGHIESDVDSIVFCTGYFYSYPFLHGSIQPPLIEDGTHVVNTYQHLIYRQHPTLALLALPQRVIPFQVSEVQSAFLARIYSGRLELPSQDEMKRWEEAVRSKQGDGGEFHVLHFPKDAEYINILHDWSAKAESRAGLENDGAGKIPPRWNEWEKWCRPRFPEMRKAFGAQGDKRRNITTLDQIGFHFELDGDR</sequence>
<dbReference type="PIRSF" id="PIRSF000332">
    <property type="entry name" value="FMO"/>
    <property type="match status" value="1"/>
</dbReference>
<evidence type="ECO:0000256" key="5">
    <source>
        <dbReference type="ARBA" id="ARBA00022857"/>
    </source>
</evidence>
<protein>
    <submittedName>
        <fullName evidence="8">Flavin-containing monooxygenase family protein</fullName>
    </submittedName>
</protein>
<dbReference type="GO" id="GO:0004499">
    <property type="term" value="F:N,N-dimethylaniline monooxygenase activity"/>
    <property type="evidence" value="ECO:0007669"/>
    <property type="project" value="InterPro"/>
</dbReference>
<evidence type="ECO:0000313" key="8">
    <source>
        <dbReference type="EMBL" id="KAF2754790.1"/>
    </source>
</evidence>
<dbReference type="InterPro" id="IPR000960">
    <property type="entry name" value="Flavin_mOase"/>
</dbReference>
<evidence type="ECO:0000256" key="4">
    <source>
        <dbReference type="ARBA" id="ARBA00022827"/>
    </source>
</evidence>
<gene>
    <name evidence="8" type="ORF">EJ05DRAFT_503737</name>
</gene>
<dbReference type="PRINTS" id="PR00370">
    <property type="entry name" value="FMOXYGENASE"/>
</dbReference>
<dbReference type="OrthoDB" id="66881at2759"/>
<accession>A0A6A6VYN8</accession>
<dbReference type="GO" id="GO:0050660">
    <property type="term" value="F:flavin adenine dinucleotide binding"/>
    <property type="evidence" value="ECO:0007669"/>
    <property type="project" value="InterPro"/>
</dbReference>
<reference evidence="8" key="1">
    <citation type="journal article" date="2020" name="Stud. Mycol.">
        <title>101 Dothideomycetes genomes: a test case for predicting lifestyles and emergence of pathogens.</title>
        <authorList>
            <person name="Haridas S."/>
            <person name="Albert R."/>
            <person name="Binder M."/>
            <person name="Bloem J."/>
            <person name="Labutti K."/>
            <person name="Salamov A."/>
            <person name="Andreopoulos B."/>
            <person name="Baker S."/>
            <person name="Barry K."/>
            <person name="Bills G."/>
            <person name="Bluhm B."/>
            <person name="Cannon C."/>
            <person name="Castanera R."/>
            <person name="Culley D."/>
            <person name="Daum C."/>
            <person name="Ezra D."/>
            <person name="Gonzalez J."/>
            <person name="Henrissat B."/>
            <person name="Kuo A."/>
            <person name="Liang C."/>
            <person name="Lipzen A."/>
            <person name="Lutzoni F."/>
            <person name="Magnuson J."/>
            <person name="Mondo S."/>
            <person name="Nolan M."/>
            <person name="Ohm R."/>
            <person name="Pangilinan J."/>
            <person name="Park H.-J."/>
            <person name="Ramirez L."/>
            <person name="Alfaro M."/>
            <person name="Sun H."/>
            <person name="Tritt A."/>
            <person name="Yoshinaga Y."/>
            <person name="Zwiers L.-H."/>
            <person name="Turgeon B."/>
            <person name="Goodwin S."/>
            <person name="Spatafora J."/>
            <person name="Crous P."/>
            <person name="Grigoriev I."/>
        </authorList>
    </citation>
    <scope>NUCLEOTIDE SEQUENCE</scope>
    <source>
        <strain evidence="8">CBS 121739</strain>
    </source>
</reference>
<keyword evidence="9" id="KW-1185">Reference proteome</keyword>
<dbReference type="RefSeq" id="XP_033597241.1">
    <property type="nucleotide sequence ID" value="XM_033747468.1"/>
</dbReference>
<dbReference type="InterPro" id="IPR020946">
    <property type="entry name" value="Flavin_mOase-like"/>
</dbReference>
<dbReference type="AlphaFoldDB" id="A0A6A6VYN8"/>
<dbReference type="SUPFAM" id="SSF51905">
    <property type="entry name" value="FAD/NAD(P)-binding domain"/>
    <property type="match status" value="2"/>
</dbReference>
<dbReference type="GeneID" id="54488522"/>